<protein>
    <recommendedName>
        <fullName evidence="3">Response regulatory domain-containing protein</fullName>
    </recommendedName>
</protein>
<reference evidence="1 2" key="1">
    <citation type="submission" date="2022-10" db="EMBL/GenBank/DDBJ databases">
        <title>Pararhodobacter sp. nov., isolated from marine algae.</title>
        <authorList>
            <person name="Choi B.J."/>
            <person name="Kim J.M."/>
            <person name="Lee J.K."/>
            <person name="Choi D.G."/>
            <person name="Jeon C.O."/>
        </authorList>
    </citation>
    <scope>NUCLEOTIDE SEQUENCE [LARGE SCALE GENOMIC DNA]</scope>
    <source>
        <strain evidence="1 2">ZQ420</strain>
    </source>
</reference>
<proteinExistence type="predicted"/>
<gene>
    <name evidence="1" type="ORF">OKW52_09045</name>
</gene>
<evidence type="ECO:0000313" key="1">
    <source>
        <dbReference type="EMBL" id="MCW1932399.1"/>
    </source>
</evidence>
<evidence type="ECO:0000313" key="2">
    <source>
        <dbReference type="Proteomes" id="UP001208938"/>
    </source>
</evidence>
<dbReference type="EMBL" id="JAPDFL010000001">
    <property type="protein sequence ID" value="MCW1932399.1"/>
    <property type="molecule type" value="Genomic_DNA"/>
</dbReference>
<name>A0ABT3GXW4_9RHOB</name>
<dbReference type="Proteomes" id="UP001208938">
    <property type="component" value="Unassembled WGS sequence"/>
</dbReference>
<keyword evidence="2" id="KW-1185">Reference proteome</keyword>
<organism evidence="1 2">
    <name type="scientific">Pararhodobacter zhoushanensis</name>
    <dbReference type="NCBI Taxonomy" id="2479545"/>
    <lineage>
        <taxon>Bacteria</taxon>
        <taxon>Pseudomonadati</taxon>
        <taxon>Pseudomonadota</taxon>
        <taxon>Alphaproteobacteria</taxon>
        <taxon>Rhodobacterales</taxon>
        <taxon>Paracoccaceae</taxon>
        <taxon>Pararhodobacter</taxon>
    </lineage>
</organism>
<accession>A0ABT3GXW4</accession>
<comment type="caution">
    <text evidence="1">The sequence shown here is derived from an EMBL/GenBank/DDBJ whole genome shotgun (WGS) entry which is preliminary data.</text>
</comment>
<sequence length="44" mass="4591">MTSLPPGHPLHVQAASVGVLPKPFDPGDLESFLRRVTDPAVSGP</sequence>
<evidence type="ECO:0008006" key="3">
    <source>
        <dbReference type="Google" id="ProtNLM"/>
    </source>
</evidence>